<keyword evidence="6" id="KW-1185">Reference proteome</keyword>
<feature type="compositionally biased region" description="Basic and acidic residues" evidence="2">
    <location>
        <begin position="606"/>
        <end position="631"/>
    </location>
</feature>
<dbReference type="GO" id="GO:0008270">
    <property type="term" value="F:zinc ion binding"/>
    <property type="evidence" value="ECO:0007669"/>
    <property type="project" value="UniProtKB-KW"/>
</dbReference>
<feature type="compositionally biased region" description="Low complexity" evidence="2">
    <location>
        <begin position="1887"/>
        <end position="1899"/>
    </location>
</feature>
<feature type="region of interest" description="Disordered" evidence="2">
    <location>
        <begin position="1110"/>
        <end position="1141"/>
    </location>
</feature>
<accession>A0A9P1FK69</accession>
<feature type="compositionally biased region" description="Basic and acidic residues" evidence="2">
    <location>
        <begin position="232"/>
        <end position="262"/>
    </location>
</feature>
<evidence type="ECO:0000256" key="2">
    <source>
        <dbReference type="SAM" id="MobiDB-lite"/>
    </source>
</evidence>
<feature type="region of interest" description="Disordered" evidence="2">
    <location>
        <begin position="1879"/>
        <end position="1899"/>
    </location>
</feature>
<reference evidence="4" key="1">
    <citation type="submission" date="2022-10" db="EMBL/GenBank/DDBJ databases">
        <authorList>
            <person name="Chen Y."/>
            <person name="Dougan E. K."/>
            <person name="Chan C."/>
            <person name="Rhodes N."/>
            <person name="Thang M."/>
        </authorList>
    </citation>
    <scope>NUCLEOTIDE SEQUENCE</scope>
</reference>
<gene>
    <name evidence="4" type="ORF">C1SCF055_LOCUS5196</name>
</gene>
<keyword evidence="1" id="KW-0862">Zinc</keyword>
<protein>
    <submittedName>
        <fullName evidence="5">Tyr recombinase domain-containing protein</fullName>
    </submittedName>
</protein>
<reference evidence="5 6" key="2">
    <citation type="submission" date="2024-05" db="EMBL/GenBank/DDBJ databases">
        <authorList>
            <person name="Chen Y."/>
            <person name="Shah S."/>
            <person name="Dougan E. K."/>
            <person name="Thang M."/>
            <person name="Chan C."/>
        </authorList>
    </citation>
    <scope>NUCLEOTIDE SEQUENCE [LARGE SCALE GENOMIC DNA]</scope>
</reference>
<dbReference type="EMBL" id="CAMXCT030000314">
    <property type="protein sequence ID" value="CAL4764329.1"/>
    <property type="molecule type" value="Genomic_DNA"/>
</dbReference>
<evidence type="ECO:0000256" key="1">
    <source>
        <dbReference type="PROSITE-ProRule" id="PRU00723"/>
    </source>
</evidence>
<feature type="compositionally biased region" description="Low complexity" evidence="2">
    <location>
        <begin position="1114"/>
        <end position="1132"/>
    </location>
</feature>
<feature type="compositionally biased region" description="Basic and acidic residues" evidence="2">
    <location>
        <begin position="78"/>
        <end position="89"/>
    </location>
</feature>
<name>A0A9P1FK69_9DINO</name>
<feature type="zinc finger region" description="C3H1-type" evidence="1">
    <location>
        <begin position="630"/>
        <end position="658"/>
    </location>
</feature>
<feature type="compositionally biased region" description="Basic and acidic residues" evidence="2">
    <location>
        <begin position="314"/>
        <end position="333"/>
    </location>
</feature>
<feature type="compositionally biased region" description="Polar residues" evidence="2">
    <location>
        <begin position="287"/>
        <end position="309"/>
    </location>
</feature>
<dbReference type="InterPro" id="IPR000571">
    <property type="entry name" value="Znf_CCCH"/>
</dbReference>
<feature type="region of interest" description="Disordered" evidence="2">
    <location>
        <begin position="205"/>
        <end position="345"/>
    </location>
</feature>
<evidence type="ECO:0000313" key="5">
    <source>
        <dbReference type="EMBL" id="CAL4764329.1"/>
    </source>
</evidence>
<dbReference type="EMBL" id="CAMXCT020000314">
    <property type="protein sequence ID" value="CAL1130392.1"/>
    <property type="molecule type" value="Genomic_DNA"/>
</dbReference>
<feature type="domain" description="C3H1-type" evidence="3">
    <location>
        <begin position="630"/>
        <end position="658"/>
    </location>
</feature>
<feature type="compositionally biased region" description="Polar residues" evidence="2">
    <location>
        <begin position="43"/>
        <end position="54"/>
    </location>
</feature>
<feature type="region of interest" description="Disordered" evidence="2">
    <location>
        <begin position="1"/>
        <end position="114"/>
    </location>
</feature>
<evidence type="ECO:0000313" key="4">
    <source>
        <dbReference type="EMBL" id="CAI3977017.1"/>
    </source>
</evidence>
<dbReference type="Proteomes" id="UP001152797">
    <property type="component" value="Unassembled WGS sequence"/>
</dbReference>
<feature type="region of interest" description="Disordered" evidence="2">
    <location>
        <begin position="603"/>
        <end position="631"/>
    </location>
</feature>
<keyword evidence="1" id="KW-0479">Metal-binding</keyword>
<sequence length="1899" mass="212310">MRRADARMKREALERGEKALEDRTVGEGEIKVESQEETEKQTPAKTPSQGSANKQLLPPTDPPPDPPALGNGGSPSEMDEKKTAVDKGDGTMVGPGMPKVLDVATPGGESAGSASMTESARQLFGPLFSDEQLRQFAFIQSQAPWLYGIQQSAFNPPVHRPAFLEQDASRVLHGQMEKELELVRMQSAKDKEDFKRQIQELVEENQRLRSRSQAFEKGSKDEEPRFSTPEEQNLHLKPGTEDEDSAWLHRCEVEEREEKEAARPPFLPEASRNESNAVTSGDAGQAFSRQTATSGNAGQAVSRQAQTASAAELETPKEAARPPQKERAPEAKNARGASTGGDAGLSEKSLEFMMIMMEMMKDLHKRVTENKEETGMIRGVEVGRTGIPDRPALPQWSAHQGPLQLGDWLLTLEPIVADLSASSELWWSLMIKASEQWYQRHMAMLERRVAAMLLQAVPETVKEELVSARRLSVFGILTQLLLTYCPGEVLEKQTLLRNLEDPVEVASISDAPAAIRKWLRWKLRTQGIGAATPDPAILLKGLNKLTKRVLEAHKELQFRVSLARNSLGVDTRPTNVSVGQFATHLLAEIEQVALSEKRAAAVTSKVEPKIKSMDAEKGKQKEKEKSGEEERPKMKCRFYLTDSGCRRGKECTFSHDVKDEKRRCYTCGSTEHLAPACTRSRGPSSESNPTKPRVAEGEEKGGQQGAEVVVEFYKPDITSVWSISRGEDTELYLVVEVSLTDGRAVRLKMSPGGAMISPSEAIEPIIPMGMLSQKLNCRSLSAESLAVKRTADELASRHVHKLTSDLKQPWQKGPLASLFARSFAGTLCSDSELSQVFMDVFSPKATGTILKRVTGAAHSCYMTKRFRKPAQVLKVAEIAALEDICLNDPELHRRLIAGHLLFCFAAAARWHDSMYVISMEISTTGPVTLLEAMTSKHKSSRGKEQQMELLPFTALGHVTAEDSWGDSWMKSRYAADVGSWNYFLNSWSESDHTWIDSRMSTAEATGWLRELLEPHVGGDRASSLTVHGLKATLLSWAAKSTLFTADEQLALGHHVNAQYRSAMIYSRDNQIGLCKKVHAMFARIRDGTFDPDATRVSRLFQLAFETALERDGGSSDSSSSNSEDASSVASSNGEQSSLGQKTTYRRLEADDIEADQCLINKSSKVIHLLAGEDEKFWCGRSPTASFSRASRDEISTPEVVVCASCSHAYRAARRKLGVGALRSVAGAMFPGLRAEISEILALDFCNLQVLHEALDQPGGLVALAEYVAARLGEEQLMIARDLRQFKEHTGRDMQRERRMMCRRLVRPRLEEPTVSAEDLQETFSSLLKREAVPIRQVRKTRLSQNLTLEVGNPLQVAEEERVRWALILSEYILEAGLPVVSMIQETEDQKKGWCRIFGSRRAKTLRNRATTWKRYYIWLVLNRVRHWPKQLGDVTDYLEGRLEDGCGPTAPQGLMGALALLETVGRVDDKDKLSKDRTLLDYVRNMQMELQTGAPPKRPAKPYLISSIIGLELLVCSPEYCNYTRLLGWVMLLMCWMVLRADDVQWIDPSRMHMNGTCVRMILRRTKTTGPGRRAVEVPAYVARDASLSGEDWLGRGWELYHSDVFQSDRDYFLPGPNREWSGGARKYLSVQNLTSYMGYALSVVKKPLRGGHNAKAWMESGEPLISGELTNFWSGHSGRYWLPTHAANIGIPKEQRDYLGRWQAGAQESNAYVLSAKQIVTSIQRDVNKAICEGHVELTEGELIEELKKYAEERGVFQRDGRWFHVMLRMQNHRYGLRTEYPTLQSLIEDDELEEMVAGWAQTVPLEDTSKARSSKEAAKEMQYWISTSRRTGFRRLHKKSCACGVLYWTVASYDEVAQIPKSGVDAWCRVCFRKELDEQEEEDSSSSGSSTSTEEEK</sequence>
<dbReference type="EMBL" id="CAMXCT010000314">
    <property type="protein sequence ID" value="CAI3977017.1"/>
    <property type="molecule type" value="Genomic_DNA"/>
</dbReference>
<evidence type="ECO:0000259" key="3">
    <source>
        <dbReference type="PROSITE" id="PS50103"/>
    </source>
</evidence>
<feature type="compositionally biased region" description="Basic and acidic residues" evidence="2">
    <location>
        <begin position="1"/>
        <end position="42"/>
    </location>
</feature>
<dbReference type="PROSITE" id="PS50103">
    <property type="entry name" value="ZF_C3H1"/>
    <property type="match status" value="1"/>
</dbReference>
<organism evidence="4">
    <name type="scientific">Cladocopium goreaui</name>
    <dbReference type="NCBI Taxonomy" id="2562237"/>
    <lineage>
        <taxon>Eukaryota</taxon>
        <taxon>Sar</taxon>
        <taxon>Alveolata</taxon>
        <taxon>Dinophyceae</taxon>
        <taxon>Suessiales</taxon>
        <taxon>Symbiodiniaceae</taxon>
        <taxon>Cladocopium</taxon>
    </lineage>
</organism>
<proteinExistence type="predicted"/>
<feature type="region of interest" description="Disordered" evidence="2">
    <location>
        <begin position="675"/>
        <end position="703"/>
    </location>
</feature>
<evidence type="ECO:0000313" key="6">
    <source>
        <dbReference type="Proteomes" id="UP001152797"/>
    </source>
</evidence>
<comment type="caution">
    <text evidence="4">The sequence shown here is derived from an EMBL/GenBank/DDBJ whole genome shotgun (WGS) entry which is preliminary data.</text>
</comment>
<keyword evidence="1" id="KW-0863">Zinc-finger</keyword>
<feature type="compositionally biased region" description="Polar residues" evidence="2">
    <location>
        <begin position="681"/>
        <end position="690"/>
    </location>
</feature>